<evidence type="ECO:0000313" key="1">
    <source>
        <dbReference type="EMBL" id="JAS32410.1"/>
    </source>
</evidence>
<proteinExistence type="predicted"/>
<feature type="non-terminal residue" evidence="1">
    <location>
        <position position="1"/>
    </location>
</feature>
<protein>
    <submittedName>
        <fullName evidence="1">Uncharacterized protein</fullName>
    </submittedName>
</protein>
<dbReference type="AlphaFoldDB" id="A0A1B6E3A7"/>
<name>A0A1B6E3A7_9HEMI</name>
<organism evidence="1">
    <name type="scientific">Clastoptera arizonana</name>
    <name type="common">Arizona spittle bug</name>
    <dbReference type="NCBI Taxonomy" id="38151"/>
    <lineage>
        <taxon>Eukaryota</taxon>
        <taxon>Metazoa</taxon>
        <taxon>Ecdysozoa</taxon>
        <taxon>Arthropoda</taxon>
        <taxon>Hexapoda</taxon>
        <taxon>Insecta</taxon>
        <taxon>Pterygota</taxon>
        <taxon>Neoptera</taxon>
        <taxon>Paraneoptera</taxon>
        <taxon>Hemiptera</taxon>
        <taxon>Auchenorrhyncha</taxon>
        <taxon>Cercopoidea</taxon>
        <taxon>Clastopteridae</taxon>
        <taxon>Clastoptera</taxon>
    </lineage>
</organism>
<accession>A0A1B6E3A7</accession>
<dbReference type="EMBL" id="GEDC01004888">
    <property type="protein sequence ID" value="JAS32410.1"/>
    <property type="molecule type" value="Transcribed_RNA"/>
</dbReference>
<gene>
    <name evidence="1" type="ORF">g.6</name>
</gene>
<reference evidence="1" key="1">
    <citation type="submission" date="2015-12" db="EMBL/GenBank/DDBJ databases">
        <title>De novo transcriptome assembly of four potential Pierce s Disease insect vectors from Arizona vineyards.</title>
        <authorList>
            <person name="Tassone E.E."/>
        </authorList>
    </citation>
    <scope>NUCLEOTIDE SEQUENCE</scope>
</reference>
<sequence length="150" mass="17539">QIIFGLISVMQTFTMLCPTFCILLFCHLCYSIAITGDNLYLRVLDNNIVKKLLHPTEDNGSKLLKDIKTYNQYFNKLMRLLITNKEKVLKTVAAMTDLKEEDRFFNKAVNYEKLKSDFGWTDGELHEVNSLISESHHLWEDFKTKYLHIG</sequence>